<feature type="compositionally biased region" description="Low complexity" evidence="1">
    <location>
        <begin position="44"/>
        <end position="67"/>
    </location>
</feature>
<dbReference type="RefSeq" id="WP_152159144.1">
    <property type="nucleotide sequence ID" value="NZ_WEHX01000130.1"/>
</dbReference>
<evidence type="ECO:0000313" key="6">
    <source>
        <dbReference type="Proteomes" id="UP000430564"/>
    </source>
</evidence>
<evidence type="ECO:0000313" key="5">
    <source>
        <dbReference type="EMBL" id="KAB7653145.1"/>
    </source>
</evidence>
<dbReference type="AlphaFoldDB" id="A0A6I1EHH6"/>
<feature type="compositionally biased region" description="Polar residues" evidence="1">
    <location>
        <begin position="132"/>
        <end position="142"/>
    </location>
</feature>
<dbReference type="InterPro" id="IPR007379">
    <property type="entry name" value="Tim44-like_dom"/>
</dbReference>
<name>A0A6I1EHH6_9BURK</name>
<dbReference type="InterPro" id="IPR032710">
    <property type="entry name" value="NTF2-like_dom_sf"/>
</dbReference>
<dbReference type="Gene3D" id="3.10.450.240">
    <property type="match status" value="1"/>
</dbReference>
<organism evidence="5 6">
    <name type="scientific">Sutterella seckii</name>
    <dbReference type="NCBI Taxonomy" id="1944635"/>
    <lineage>
        <taxon>Bacteria</taxon>
        <taxon>Pseudomonadati</taxon>
        <taxon>Pseudomonadota</taxon>
        <taxon>Betaproteobacteria</taxon>
        <taxon>Burkholderiales</taxon>
        <taxon>Sutterellaceae</taxon>
        <taxon>Sutterella</taxon>
    </lineage>
</organism>
<feature type="transmembrane region" description="Helical" evidence="2">
    <location>
        <begin position="81"/>
        <end position="100"/>
    </location>
</feature>
<protein>
    <submittedName>
        <fullName evidence="5">Tim44 domain-containing protein</fullName>
    </submittedName>
</protein>
<evidence type="ECO:0000256" key="3">
    <source>
        <dbReference type="SAM" id="SignalP"/>
    </source>
</evidence>
<evidence type="ECO:0000256" key="2">
    <source>
        <dbReference type="SAM" id="Phobius"/>
    </source>
</evidence>
<dbReference type="SMART" id="SM00978">
    <property type="entry name" value="Tim44"/>
    <property type="match status" value="1"/>
</dbReference>
<dbReference type="SUPFAM" id="SSF54427">
    <property type="entry name" value="NTF2-like"/>
    <property type="match status" value="1"/>
</dbReference>
<dbReference type="EMBL" id="WEHX01000130">
    <property type="protein sequence ID" value="KAB7653145.1"/>
    <property type="molecule type" value="Genomic_DNA"/>
</dbReference>
<evidence type="ECO:0000259" key="4">
    <source>
        <dbReference type="SMART" id="SM00978"/>
    </source>
</evidence>
<evidence type="ECO:0000256" key="1">
    <source>
        <dbReference type="SAM" id="MobiDB-lite"/>
    </source>
</evidence>
<feature type="signal peptide" evidence="3">
    <location>
        <begin position="1"/>
        <end position="23"/>
    </location>
</feature>
<dbReference type="PANTHER" id="PTHR41542">
    <property type="entry name" value="BLL5807 PROTEIN"/>
    <property type="match status" value="1"/>
</dbReference>
<keyword evidence="3" id="KW-0732">Signal</keyword>
<feature type="region of interest" description="Disordered" evidence="1">
    <location>
        <begin position="131"/>
        <end position="199"/>
    </location>
</feature>
<reference evidence="5 6" key="1">
    <citation type="submission" date="2019-10" db="EMBL/GenBank/DDBJ databases">
        <title>Genome diversity of Sutterella seckii.</title>
        <authorList>
            <person name="Chaplin A.V."/>
            <person name="Sokolova S.R."/>
            <person name="Mosin K.A."/>
            <person name="Ivanova E.L."/>
            <person name="Kochetkova T.O."/>
            <person name="Goltsov A.Y."/>
            <person name="Trofimov D.Y."/>
            <person name="Efimov B.A."/>
        </authorList>
    </citation>
    <scope>NUCLEOTIDE SEQUENCE [LARGE SCALE GENOMIC DNA]</scope>
    <source>
        <strain evidence="5 6">ASD393</strain>
    </source>
</reference>
<dbReference type="OrthoDB" id="5297955at2"/>
<proteinExistence type="predicted"/>
<feature type="domain" description="Tim44-like" evidence="4">
    <location>
        <begin position="193"/>
        <end position="322"/>
    </location>
</feature>
<accession>A0A6I1EHH6</accession>
<feature type="transmembrane region" description="Helical" evidence="2">
    <location>
        <begin position="107"/>
        <end position="126"/>
    </location>
</feature>
<dbReference type="Proteomes" id="UP000430564">
    <property type="component" value="Unassembled WGS sequence"/>
</dbReference>
<comment type="caution">
    <text evidence="5">The sequence shown here is derived from an EMBL/GenBank/DDBJ whole genome shotgun (WGS) entry which is preliminary data.</text>
</comment>
<feature type="chain" id="PRO_5026005127" evidence="3">
    <location>
        <begin position="24"/>
        <end position="327"/>
    </location>
</feature>
<dbReference type="Pfam" id="PF04280">
    <property type="entry name" value="Tim44"/>
    <property type="match status" value="1"/>
</dbReference>
<gene>
    <name evidence="5" type="ORF">GBM95_11020</name>
</gene>
<feature type="compositionally biased region" description="Polar residues" evidence="1">
    <location>
        <begin position="167"/>
        <end position="178"/>
    </location>
</feature>
<keyword evidence="2" id="KW-1133">Transmembrane helix</keyword>
<keyword evidence="2" id="KW-0812">Transmembrane</keyword>
<feature type="region of interest" description="Disordered" evidence="1">
    <location>
        <begin position="34"/>
        <end position="76"/>
    </location>
</feature>
<dbReference type="PANTHER" id="PTHR41542:SF1">
    <property type="entry name" value="BLL5807 PROTEIN"/>
    <property type="match status" value="1"/>
</dbReference>
<sequence>MKNLVAALVVCVALATASFDADAAKRFGGGGSLGRPAPTFSQKAPAAPAAAPAAQQRQQQGAAQRPATTPPVQQPSMMGRVLGGIAAALGITALLSMLGLGGAGLSGIITVLLLAVVAFFVVRMVLSRRRPQTQTAGATGASSDPFAAARPAEPSRPMESQAMPEPQSWQQPSGQAPRSGSVMDQLMGGNGSAAADANPVDVTPADFDRAGFLKAARENYIKLQKAWDTGNVMEISDFTDNDIFTAVTHQLRERKGEVYKTEVEKLDNELLGIAQEGKEYFASVRFTGRLVINGEAEDLDETWVLSKPVEGDRGWLLCAIRQNGPTA</sequence>
<keyword evidence="2" id="KW-0472">Membrane</keyword>